<keyword evidence="3" id="KW-1185">Reference proteome</keyword>
<dbReference type="EMBL" id="CP011125">
    <property type="protein sequence ID" value="AKF03744.1"/>
    <property type="molecule type" value="Genomic_DNA"/>
</dbReference>
<feature type="transmembrane region" description="Helical" evidence="1">
    <location>
        <begin position="21"/>
        <end position="40"/>
    </location>
</feature>
<proteinExistence type="predicted"/>
<dbReference type="Proteomes" id="UP000034883">
    <property type="component" value="Chromosome"/>
</dbReference>
<feature type="transmembrane region" description="Helical" evidence="1">
    <location>
        <begin position="178"/>
        <end position="199"/>
    </location>
</feature>
<evidence type="ECO:0000256" key="1">
    <source>
        <dbReference type="SAM" id="Phobius"/>
    </source>
</evidence>
<organism evidence="2 3">
    <name type="scientific">Sandaracinus amylolyticus</name>
    <dbReference type="NCBI Taxonomy" id="927083"/>
    <lineage>
        <taxon>Bacteria</taxon>
        <taxon>Pseudomonadati</taxon>
        <taxon>Myxococcota</taxon>
        <taxon>Polyangia</taxon>
        <taxon>Polyangiales</taxon>
        <taxon>Sandaracinaceae</taxon>
        <taxon>Sandaracinus</taxon>
    </lineage>
</organism>
<dbReference type="RefSeq" id="WP_053231168.1">
    <property type="nucleotide sequence ID" value="NZ_CP011125.1"/>
</dbReference>
<keyword evidence="1" id="KW-0812">Transmembrane</keyword>
<evidence type="ECO:0000313" key="2">
    <source>
        <dbReference type="EMBL" id="AKF03744.1"/>
    </source>
</evidence>
<feature type="transmembrane region" description="Helical" evidence="1">
    <location>
        <begin position="46"/>
        <end position="67"/>
    </location>
</feature>
<accession>A0A0F6SDN3</accession>
<evidence type="ECO:0000313" key="3">
    <source>
        <dbReference type="Proteomes" id="UP000034883"/>
    </source>
</evidence>
<gene>
    <name evidence="2" type="ORF">DB32_000893</name>
</gene>
<protein>
    <submittedName>
        <fullName evidence="2">Uncharacterized protein</fullName>
    </submittedName>
</protein>
<keyword evidence="1" id="KW-1133">Transmembrane helix</keyword>
<name>A0A0F6SDN3_9BACT</name>
<sequence length="201" mass="21187">MSTTFTLATFRRPLAPALGNLVAATFGLLVAGFVAAYPLIVLVGLAPWLAIAISESVAIAALVAIAWSDHAPQPAGSIRIEEGRLRFDAWRRAPVDVPITDVQKAMILQHGDARHDVLVVSLASQPKLLVHAPRLEPGATLEDVLLAIDDALQSAGAAPDVRAASQRAAQAETKRQRFVALAGVVLVAAMILRALAVMLTE</sequence>
<dbReference type="AlphaFoldDB" id="A0A0F6SDN3"/>
<keyword evidence="1" id="KW-0472">Membrane</keyword>
<dbReference type="KEGG" id="samy:DB32_000893"/>
<reference evidence="2 3" key="1">
    <citation type="submission" date="2015-03" db="EMBL/GenBank/DDBJ databases">
        <title>Genome assembly of Sandaracinus amylolyticus DSM 53668.</title>
        <authorList>
            <person name="Sharma G."/>
            <person name="Subramanian S."/>
        </authorList>
    </citation>
    <scope>NUCLEOTIDE SEQUENCE [LARGE SCALE GENOMIC DNA]</scope>
    <source>
        <strain evidence="2 3">DSM 53668</strain>
    </source>
</reference>